<sequence length="172" mass="19487">MAQHLPIQVKHHYQLKQHTQLITWHASAWRIHQYRLAKQVQAAWRFTSHRQALWPPTEARCLASAWRVSSYRQAPASTDSLFESFDRLAHSVKLPGAVTVPYQSCFHLSFHLSHITLLPPRNANAVTPPGRNSSPPGGSSQNKNRRPPVMSRLAVGIKPPGGFWEKPRNPID</sequence>
<organism evidence="2 3">
    <name type="scientific">Vigna unguiculata</name>
    <name type="common">Cowpea</name>
    <dbReference type="NCBI Taxonomy" id="3917"/>
    <lineage>
        <taxon>Eukaryota</taxon>
        <taxon>Viridiplantae</taxon>
        <taxon>Streptophyta</taxon>
        <taxon>Embryophyta</taxon>
        <taxon>Tracheophyta</taxon>
        <taxon>Spermatophyta</taxon>
        <taxon>Magnoliopsida</taxon>
        <taxon>eudicotyledons</taxon>
        <taxon>Gunneridae</taxon>
        <taxon>Pentapetalae</taxon>
        <taxon>rosids</taxon>
        <taxon>fabids</taxon>
        <taxon>Fabales</taxon>
        <taxon>Fabaceae</taxon>
        <taxon>Papilionoideae</taxon>
        <taxon>50 kb inversion clade</taxon>
        <taxon>NPAAA clade</taxon>
        <taxon>indigoferoid/millettioid clade</taxon>
        <taxon>Phaseoleae</taxon>
        <taxon>Vigna</taxon>
    </lineage>
</organism>
<evidence type="ECO:0000313" key="3">
    <source>
        <dbReference type="Proteomes" id="UP000501690"/>
    </source>
</evidence>
<dbReference type="Proteomes" id="UP000501690">
    <property type="component" value="Linkage Group LG7"/>
</dbReference>
<evidence type="ECO:0000256" key="1">
    <source>
        <dbReference type="SAM" id="MobiDB-lite"/>
    </source>
</evidence>
<protein>
    <submittedName>
        <fullName evidence="2">Uncharacterized protein</fullName>
    </submittedName>
</protein>
<proteinExistence type="predicted"/>
<feature type="compositionally biased region" description="Low complexity" evidence="1">
    <location>
        <begin position="128"/>
        <end position="140"/>
    </location>
</feature>
<dbReference type="AlphaFoldDB" id="A0A4D6MEJ0"/>
<reference evidence="2 3" key="1">
    <citation type="submission" date="2019-04" db="EMBL/GenBank/DDBJ databases">
        <title>An improved genome assembly and genetic linkage map for asparagus bean, Vigna unguiculata ssp. sesquipedialis.</title>
        <authorList>
            <person name="Xia Q."/>
            <person name="Zhang R."/>
            <person name="Dong Y."/>
        </authorList>
    </citation>
    <scope>NUCLEOTIDE SEQUENCE [LARGE SCALE GENOMIC DNA]</scope>
    <source>
        <tissue evidence="2">Leaf</tissue>
    </source>
</reference>
<gene>
    <name evidence="2" type="ORF">DEO72_LG7g1145</name>
</gene>
<name>A0A4D6MEJ0_VIGUN</name>
<dbReference type="EMBL" id="CP039351">
    <property type="protein sequence ID" value="QCD99859.1"/>
    <property type="molecule type" value="Genomic_DNA"/>
</dbReference>
<evidence type="ECO:0000313" key="2">
    <source>
        <dbReference type="EMBL" id="QCD99859.1"/>
    </source>
</evidence>
<feature type="region of interest" description="Disordered" evidence="1">
    <location>
        <begin position="121"/>
        <end position="172"/>
    </location>
</feature>
<keyword evidence="3" id="KW-1185">Reference proteome</keyword>
<accession>A0A4D6MEJ0</accession>